<dbReference type="KEGG" id="mdb:OVN18_07985"/>
<dbReference type="PROSITE" id="PS51257">
    <property type="entry name" value="PROKAR_LIPOPROTEIN"/>
    <property type="match status" value="1"/>
</dbReference>
<name>A0A9E8S7U5_9MICO</name>
<evidence type="ECO:0008006" key="4">
    <source>
        <dbReference type="Google" id="ProtNLM"/>
    </source>
</evidence>
<dbReference type="Proteomes" id="UP001164706">
    <property type="component" value="Chromosome"/>
</dbReference>
<protein>
    <recommendedName>
        <fullName evidence="4">Lipoprotein</fullName>
    </recommendedName>
</protein>
<dbReference type="EMBL" id="CP113089">
    <property type="protein sequence ID" value="WAB80513.1"/>
    <property type="molecule type" value="Genomic_DNA"/>
</dbReference>
<organism evidence="2 3">
    <name type="scientific">Microcella daejeonensis</name>
    <dbReference type="NCBI Taxonomy" id="2994971"/>
    <lineage>
        <taxon>Bacteria</taxon>
        <taxon>Bacillati</taxon>
        <taxon>Actinomycetota</taxon>
        <taxon>Actinomycetes</taxon>
        <taxon>Micrococcales</taxon>
        <taxon>Microbacteriaceae</taxon>
        <taxon>Microcella</taxon>
    </lineage>
</organism>
<reference evidence="2" key="1">
    <citation type="submission" date="2022-11" db="EMBL/GenBank/DDBJ databases">
        <title>Description of Microcella daejonensis nov. sp, isolated from riverside soil.</title>
        <authorList>
            <person name="Molina K.M."/>
            <person name="Kim S.B."/>
        </authorList>
    </citation>
    <scope>NUCLEOTIDE SEQUENCE</scope>
    <source>
        <strain evidence="2">MMS21-STM12</strain>
    </source>
</reference>
<keyword evidence="3" id="KW-1185">Reference proteome</keyword>
<feature type="signal peptide" evidence="1">
    <location>
        <begin position="1"/>
        <end position="27"/>
    </location>
</feature>
<evidence type="ECO:0000256" key="1">
    <source>
        <dbReference type="SAM" id="SignalP"/>
    </source>
</evidence>
<dbReference type="AlphaFoldDB" id="A0A9E8S7U5"/>
<sequence length="157" mass="15565">MRMPLPTLAALPVLLLALAGCSGPEFGADTGLDGCVTGTVGSIGLGVVNSSGDPISIDGIEANGLEGAEVIDRWFAAAEVEVIDGGESVVFGGDRASSPTAPVDLDGIELAPGEAGYVTIAIERTGEADGVLDGVRITTDGRELPAPVALTVSDSCG</sequence>
<dbReference type="RefSeq" id="WP_267780180.1">
    <property type="nucleotide sequence ID" value="NZ_CP113089.1"/>
</dbReference>
<proteinExistence type="predicted"/>
<accession>A0A9E8S7U5</accession>
<gene>
    <name evidence="2" type="ORF">OVN18_07985</name>
</gene>
<evidence type="ECO:0000313" key="2">
    <source>
        <dbReference type="EMBL" id="WAB80513.1"/>
    </source>
</evidence>
<feature type="chain" id="PRO_5038462322" description="Lipoprotein" evidence="1">
    <location>
        <begin position="28"/>
        <end position="157"/>
    </location>
</feature>
<evidence type="ECO:0000313" key="3">
    <source>
        <dbReference type="Proteomes" id="UP001164706"/>
    </source>
</evidence>
<keyword evidence="1" id="KW-0732">Signal</keyword>